<keyword evidence="3" id="KW-1185">Reference proteome</keyword>
<dbReference type="GO" id="GO:0004343">
    <property type="term" value="F:glucosamine 6-phosphate N-acetyltransferase activity"/>
    <property type="evidence" value="ECO:0007669"/>
    <property type="project" value="TreeGrafter"/>
</dbReference>
<evidence type="ECO:0000313" key="2">
    <source>
        <dbReference type="EMBL" id="ETI66793.1"/>
    </source>
</evidence>
<dbReference type="InterPro" id="IPR016181">
    <property type="entry name" value="Acyl_CoA_acyltransferase"/>
</dbReference>
<accession>A0AB94IID0</accession>
<dbReference type="Gene3D" id="3.40.630.30">
    <property type="match status" value="1"/>
</dbReference>
<comment type="caution">
    <text evidence="2">The sequence shown here is derived from an EMBL/GenBank/DDBJ whole genome shotgun (WGS) entry which is preliminary data.</text>
</comment>
<evidence type="ECO:0000259" key="1">
    <source>
        <dbReference type="PROSITE" id="PS51186"/>
    </source>
</evidence>
<reference evidence="2 3" key="1">
    <citation type="journal article" date="2014" name="Environ. Microbiol.">
        <title>The nitrate-ammonifying and nosZ-carrying bacterium Bacillus vireti is a potent source and sink for nitric and nitrous oxide under high nitrate conditions.</title>
        <authorList>
            <person name="Mania D."/>
            <person name="Heylen K."/>
            <person name="van Spanning R.J."/>
            <person name="Frostegard A."/>
        </authorList>
    </citation>
    <scope>NUCLEOTIDE SEQUENCE [LARGE SCALE GENOMIC DNA]</scope>
    <source>
        <strain evidence="2 3">LMG 21834</strain>
    </source>
</reference>
<dbReference type="PROSITE" id="PS51186">
    <property type="entry name" value="GNAT"/>
    <property type="match status" value="1"/>
</dbReference>
<dbReference type="InterPro" id="IPR039143">
    <property type="entry name" value="GNPNAT1-like"/>
</dbReference>
<name>A0AB94IID0_9BACI</name>
<sequence length="142" mass="16045">MKVKVVENQKELEDAFSIRKIVFVEEQNVPLEEEIDQYEDEAAHFVLYLEDAPIGAGRFRVVDGYGKIERICVLKEARKTGAGKSIMNAIENHAQTCSLQKLKLNAQTQAIPFYEGLGYEVVSDEFLDAGIPHKTMIKEILT</sequence>
<dbReference type="PANTHER" id="PTHR13355">
    <property type="entry name" value="GLUCOSAMINE 6-PHOSPHATE N-ACETYLTRANSFERASE"/>
    <property type="match status" value="1"/>
</dbReference>
<dbReference type="SUPFAM" id="SSF55729">
    <property type="entry name" value="Acyl-CoA N-acyltransferases (Nat)"/>
    <property type="match status" value="1"/>
</dbReference>
<dbReference type="RefSeq" id="WP_024030358.1">
    <property type="nucleotide sequence ID" value="NZ_ALAN01000120.1"/>
</dbReference>
<proteinExistence type="predicted"/>
<gene>
    <name evidence="2" type="ORF">BAVI_20958</name>
</gene>
<dbReference type="Proteomes" id="UP000018877">
    <property type="component" value="Unassembled WGS sequence"/>
</dbReference>
<dbReference type="CDD" id="cd04301">
    <property type="entry name" value="NAT_SF"/>
    <property type="match status" value="1"/>
</dbReference>
<feature type="domain" description="N-acetyltransferase" evidence="1">
    <location>
        <begin position="1"/>
        <end position="141"/>
    </location>
</feature>
<organism evidence="2 3">
    <name type="scientific">Neobacillus vireti LMG 21834</name>
    <dbReference type="NCBI Taxonomy" id="1131730"/>
    <lineage>
        <taxon>Bacteria</taxon>
        <taxon>Bacillati</taxon>
        <taxon>Bacillota</taxon>
        <taxon>Bacilli</taxon>
        <taxon>Bacillales</taxon>
        <taxon>Bacillaceae</taxon>
        <taxon>Neobacillus</taxon>
    </lineage>
</organism>
<dbReference type="PANTHER" id="PTHR13355:SF11">
    <property type="entry name" value="GLUCOSAMINE 6-PHOSPHATE N-ACETYLTRANSFERASE"/>
    <property type="match status" value="1"/>
</dbReference>
<protein>
    <submittedName>
        <fullName evidence="2">GCN5-like N-acetyltransferase</fullName>
    </submittedName>
</protein>
<evidence type="ECO:0000313" key="3">
    <source>
        <dbReference type="Proteomes" id="UP000018877"/>
    </source>
</evidence>
<dbReference type="InterPro" id="IPR000182">
    <property type="entry name" value="GNAT_dom"/>
</dbReference>
<dbReference type="AlphaFoldDB" id="A0AB94IID0"/>
<dbReference type="Pfam" id="PF13673">
    <property type="entry name" value="Acetyltransf_10"/>
    <property type="match status" value="1"/>
</dbReference>
<dbReference type="EMBL" id="ALAN01000120">
    <property type="protein sequence ID" value="ETI66793.1"/>
    <property type="molecule type" value="Genomic_DNA"/>
</dbReference>